<organism evidence="1 2">
    <name type="scientific">Sphingomonas sanxanigenens DSM 19645 = NX02</name>
    <dbReference type="NCBI Taxonomy" id="1123269"/>
    <lineage>
        <taxon>Bacteria</taxon>
        <taxon>Pseudomonadati</taxon>
        <taxon>Pseudomonadota</taxon>
        <taxon>Alphaproteobacteria</taxon>
        <taxon>Sphingomonadales</taxon>
        <taxon>Sphingomonadaceae</taxon>
        <taxon>Sphingomonas</taxon>
    </lineage>
</organism>
<evidence type="ECO:0000313" key="1">
    <source>
        <dbReference type="EMBL" id="AHE55154.1"/>
    </source>
</evidence>
<evidence type="ECO:0000313" key="2">
    <source>
        <dbReference type="Proteomes" id="UP000018851"/>
    </source>
</evidence>
<dbReference type="AlphaFoldDB" id="W0AB51"/>
<reference evidence="1 2" key="1">
    <citation type="submission" date="2013-07" db="EMBL/GenBank/DDBJ databases">
        <title>Completed genome of Sphingomonas sanxanigenens NX02.</title>
        <authorList>
            <person name="Ma T."/>
            <person name="Huang H."/>
            <person name="Wu M."/>
            <person name="Li X."/>
            <person name="Li G."/>
        </authorList>
    </citation>
    <scope>NUCLEOTIDE SEQUENCE [LARGE SCALE GENOMIC DNA]</scope>
    <source>
        <strain evidence="1 2">NX02</strain>
    </source>
</reference>
<proteinExistence type="predicted"/>
<dbReference type="HOGENOM" id="CLU_2669183_0_0_5"/>
<keyword evidence="2" id="KW-1185">Reference proteome</keyword>
<dbReference type="Proteomes" id="UP000018851">
    <property type="component" value="Chromosome"/>
</dbReference>
<dbReference type="EMBL" id="CP006644">
    <property type="protein sequence ID" value="AHE55154.1"/>
    <property type="molecule type" value="Genomic_DNA"/>
</dbReference>
<accession>W0AB51</accession>
<sequence length="75" mass="7621">MVGRVDRCKAAALRAQTAVEGGRGTLFEVGDDAVGGGRGRVTAGQPLVERCIRFGGCAASGDRDVLPGGAWTDMA</sequence>
<protein>
    <submittedName>
        <fullName evidence="1">Uncharacterized protein</fullName>
    </submittedName>
</protein>
<gene>
    <name evidence="1" type="ORF">NX02_17385</name>
</gene>
<name>W0AB51_9SPHN</name>
<dbReference type="KEGG" id="ssan:NX02_17385"/>